<name>A0A7R9KSQ5_9ACAR</name>
<evidence type="ECO:0008006" key="12">
    <source>
        <dbReference type="Google" id="ProtNLM"/>
    </source>
</evidence>
<dbReference type="SUPFAM" id="SSF51695">
    <property type="entry name" value="PLC-like phosphodiesterases"/>
    <property type="match status" value="1"/>
</dbReference>
<dbReference type="PANTHER" id="PTHR22958">
    <property type="entry name" value="GLYCEROPHOSPHORYL DIESTER PHOSPHODIESTERASE"/>
    <property type="match status" value="1"/>
</dbReference>
<proteinExistence type="predicted"/>
<feature type="chain" id="PRO_5035591930" description="Glycerophosphodiester phosphodiesterase" evidence="7">
    <location>
        <begin position="22"/>
        <end position="499"/>
    </location>
</feature>
<feature type="signal peptide" evidence="7">
    <location>
        <begin position="1"/>
        <end position="21"/>
    </location>
</feature>
<dbReference type="InterPro" id="IPR030395">
    <property type="entry name" value="GP_PDE_dom"/>
</dbReference>
<dbReference type="EMBL" id="CAJPIZ010006023">
    <property type="protein sequence ID" value="CAG2109149.1"/>
    <property type="molecule type" value="Genomic_DNA"/>
</dbReference>
<evidence type="ECO:0000256" key="2">
    <source>
        <dbReference type="ARBA" id="ARBA00022723"/>
    </source>
</evidence>
<evidence type="ECO:0000256" key="4">
    <source>
        <dbReference type="ARBA" id="ARBA00022842"/>
    </source>
</evidence>
<feature type="domain" description="GP-PDE" evidence="8">
    <location>
        <begin position="281"/>
        <end position="488"/>
    </location>
</feature>
<keyword evidence="6" id="KW-0456">Lyase</keyword>
<dbReference type="AlphaFoldDB" id="A0A7R9KSQ5"/>
<keyword evidence="11" id="KW-1185">Reference proteome</keyword>
<dbReference type="Pfam" id="PF03009">
    <property type="entry name" value="GDPD"/>
    <property type="match status" value="1"/>
</dbReference>
<feature type="domain" description="GPCPD1-like C2" evidence="9">
    <location>
        <begin position="56"/>
        <end position="170"/>
    </location>
</feature>
<evidence type="ECO:0000256" key="7">
    <source>
        <dbReference type="SAM" id="SignalP"/>
    </source>
</evidence>
<keyword evidence="4" id="KW-0460">Magnesium</keyword>
<evidence type="ECO:0000313" key="11">
    <source>
        <dbReference type="Proteomes" id="UP000759131"/>
    </source>
</evidence>
<dbReference type="GO" id="GO:0016829">
    <property type="term" value="F:lyase activity"/>
    <property type="evidence" value="ECO:0007669"/>
    <property type="project" value="UniProtKB-KW"/>
</dbReference>
<keyword evidence="3" id="KW-0378">Hydrolase</keyword>
<dbReference type="InterPro" id="IPR051578">
    <property type="entry name" value="GDPD"/>
</dbReference>
<keyword evidence="5" id="KW-1015">Disulfide bond</keyword>
<dbReference type="InterPro" id="IPR057506">
    <property type="entry name" value="C2_GPCPD1"/>
</dbReference>
<dbReference type="OrthoDB" id="1058301at2759"/>
<dbReference type="GO" id="GO:0047389">
    <property type="term" value="F:glycerophosphocholine phosphodiesterase activity"/>
    <property type="evidence" value="ECO:0007669"/>
    <property type="project" value="TreeGrafter"/>
</dbReference>
<evidence type="ECO:0000256" key="6">
    <source>
        <dbReference type="ARBA" id="ARBA00023239"/>
    </source>
</evidence>
<dbReference type="Proteomes" id="UP000759131">
    <property type="component" value="Unassembled WGS sequence"/>
</dbReference>
<evidence type="ECO:0000259" key="8">
    <source>
        <dbReference type="Pfam" id="PF03009"/>
    </source>
</evidence>
<keyword evidence="7" id="KW-0732">Signal</keyword>
<evidence type="ECO:0000313" key="10">
    <source>
        <dbReference type="EMBL" id="CAD7628719.1"/>
    </source>
</evidence>
<evidence type="ECO:0000256" key="5">
    <source>
        <dbReference type="ARBA" id="ARBA00023157"/>
    </source>
</evidence>
<dbReference type="Pfam" id="PF25329">
    <property type="entry name" value="C2_GDE1"/>
    <property type="match status" value="1"/>
</dbReference>
<sequence>MFIKILVLVILAYHSVVIVQCNREILRDKSVIHFKFFDNSLTLYSEDITSGHISYKVSAIDLKRNKVTDHNVKIFVLNDNENQFIPQAPTGRLYNHGEFVLFSIQVANVETTAYLIEYYEASGARELLATSHIVLFQNTTTDGLVTTPVIDSKGTLIGSINVNYLVIRPISGFDADADQTIDIKSGAMMGHRGTGVGRRTDLKENILENTIAAFNYACRHCNFSIGNGQLHGKSVPNREGSSKGDHVFMLSFVPYGEWKFYLNLYKSVPNGENKGIDFVKQNTAIKDLSYSQMQKISTVESKNFDYEDNQPFETLEDVLQRMDANCGINFEIKYPQTYSDGHWEAEKPLELNEYIDIIVKALYDNIGNRSGIITSFHADLCSMIQLKQNKLRVALLTSGDVQHWEPKAKLPYDPRITTVSLGAYFAEGMGLDGMSILAKDLLADKTLIPFVKSRKQHVYVWGDQINSRQVIDQLINNGADGLIITKIDQLLSQTTTTPV</sequence>
<evidence type="ECO:0000256" key="1">
    <source>
        <dbReference type="ARBA" id="ARBA00000110"/>
    </source>
</evidence>
<dbReference type="InterPro" id="IPR017946">
    <property type="entry name" value="PLC-like_Pdiesterase_TIM-brl"/>
</dbReference>
<dbReference type="EMBL" id="OC860598">
    <property type="protein sequence ID" value="CAD7628719.1"/>
    <property type="molecule type" value="Genomic_DNA"/>
</dbReference>
<evidence type="ECO:0000256" key="3">
    <source>
        <dbReference type="ARBA" id="ARBA00022801"/>
    </source>
</evidence>
<organism evidence="10">
    <name type="scientific">Medioppia subpectinata</name>
    <dbReference type="NCBI Taxonomy" id="1979941"/>
    <lineage>
        <taxon>Eukaryota</taxon>
        <taxon>Metazoa</taxon>
        <taxon>Ecdysozoa</taxon>
        <taxon>Arthropoda</taxon>
        <taxon>Chelicerata</taxon>
        <taxon>Arachnida</taxon>
        <taxon>Acari</taxon>
        <taxon>Acariformes</taxon>
        <taxon>Sarcoptiformes</taxon>
        <taxon>Oribatida</taxon>
        <taxon>Brachypylina</taxon>
        <taxon>Oppioidea</taxon>
        <taxon>Oppiidae</taxon>
        <taxon>Medioppia</taxon>
    </lineage>
</organism>
<dbReference type="GO" id="GO:0046872">
    <property type="term" value="F:metal ion binding"/>
    <property type="evidence" value="ECO:0007669"/>
    <property type="project" value="UniProtKB-KW"/>
</dbReference>
<dbReference type="GO" id="GO:0046475">
    <property type="term" value="P:glycerophospholipid catabolic process"/>
    <property type="evidence" value="ECO:0007669"/>
    <property type="project" value="TreeGrafter"/>
</dbReference>
<keyword evidence="2" id="KW-0479">Metal-binding</keyword>
<gene>
    <name evidence="10" type="ORF">OSB1V03_LOCUS9140</name>
</gene>
<comment type="catalytic activity">
    <reaction evidence="1">
        <text>an N-(acyl)-sphingosylphosphoethanolamine = an N-(acyl)-sphingosyl-1,3-cyclic phosphate + ethanolamine</text>
        <dbReference type="Rhea" id="RHEA:60648"/>
        <dbReference type="ChEBI" id="CHEBI:57603"/>
        <dbReference type="ChEBI" id="CHEBI:143891"/>
        <dbReference type="ChEBI" id="CHEBI:143892"/>
    </reaction>
</comment>
<dbReference type="PANTHER" id="PTHR22958:SF1">
    <property type="entry name" value="GLYCEROPHOSPHOCHOLINE PHOSPHODIESTERASE GPCPD1"/>
    <property type="match status" value="1"/>
</dbReference>
<protein>
    <recommendedName>
        <fullName evidence="12">Glycerophosphodiester phosphodiesterase</fullName>
    </recommendedName>
</protein>
<evidence type="ECO:0000259" key="9">
    <source>
        <dbReference type="Pfam" id="PF25329"/>
    </source>
</evidence>
<accession>A0A7R9KSQ5</accession>
<dbReference type="Gene3D" id="3.20.20.190">
    <property type="entry name" value="Phosphatidylinositol (PI) phosphodiesterase"/>
    <property type="match status" value="1"/>
</dbReference>
<reference evidence="10" key="1">
    <citation type="submission" date="2020-11" db="EMBL/GenBank/DDBJ databases">
        <authorList>
            <person name="Tran Van P."/>
        </authorList>
    </citation>
    <scope>NUCLEOTIDE SEQUENCE</scope>
</reference>